<gene>
    <name evidence="1" type="ORF">COS12_01205</name>
</gene>
<sequence length="79" mass="8361">NPVLPKTGLNQKSSKAAVWYKDMGLKDDIQAAIETVPTALTQPDSIYPMGVKSVGNDKTPSFLKKIGCISIFAVPIVGG</sequence>
<organism evidence="1 2">
    <name type="scientific">Candidatus Roizmanbacteria bacterium CG01_land_8_20_14_3_00_33_9</name>
    <dbReference type="NCBI Taxonomy" id="1974843"/>
    <lineage>
        <taxon>Bacteria</taxon>
        <taxon>Candidatus Roizmaniibacteriota</taxon>
    </lineage>
</organism>
<comment type="caution">
    <text evidence="1">The sequence shown here is derived from an EMBL/GenBank/DDBJ whole genome shotgun (WGS) entry which is preliminary data.</text>
</comment>
<accession>A0A2M7E4U2</accession>
<name>A0A2M7E4U2_9BACT</name>
<dbReference type="Proteomes" id="UP000230116">
    <property type="component" value="Unassembled WGS sequence"/>
</dbReference>
<dbReference type="EMBL" id="PETM01000026">
    <property type="protein sequence ID" value="PIV62752.1"/>
    <property type="molecule type" value="Genomic_DNA"/>
</dbReference>
<dbReference type="AlphaFoldDB" id="A0A2M7E4U2"/>
<protein>
    <submittedName>
        <fullName evidence="1">Uncharacterized protein</fullName>
    </submittedName>
</protein>
<feature type="non-terminal residue" evidence="1">
    <location>
        <position position="1"/>
    </location>
</feature>
<reference evidence="2" key="1">
    <citation type="submission" date="2017-09" db="EMBL/GenBank/DDBJ databases">
        <title>Depth-based differentiation of microbial function through sediment-hosted aquifers and enrichment of novel symbionts in the deep terrestrial subsurface.</title>
        <authorList>
            <person name="Probst A.J."/>
            <person name="Ladd B."/>
            <person name="Jarett J.K."/>
            <person name="Geller-Mcgrath D.E."/>
            <person name="Sieber C.M.K."/>
            <person name="Emerson J.B."/>
            <person name="Anantharaman K."/>
            <person name="Thomas B.C."/>
            <person name="Malmstrom R."/>
            <person name="Stieglmeier M."/>
            <person name="Klingl A."/>
            <person name="Woyke T."/>
            <person name="Ryan C.M."/>
            <person name="Banfield J.F."/>
        </authorList>
    </citation>
    <scope>NUCLEOTIDE SEQUENCE [LARGE SCALE GENOMIC DNA]</scope>
</reference>
<evidence type="ECO:0000313" key="1">
    <source>
        <dbReference type="EMBL" id="PIV62752.1"/>
    </source>
</evidence>
<evidence type="ECO:0000313" key="2">
    <source>
        <dbReference type="Proteomes" id="UP000230116"/>
    </source>
</evidence>
<proteinExistence type="predicted"/>